<dbReference type="PRINTS" id="PR00328">
    <property type="entry name" value="SAR1GTPBP"/>
</dbReference>
<reference evidence="7" key="3">
    <citation type="submission" date="2015-06" db="UniProtKB">
        <authorList>
            <consortium name="EnsemblMetazoa"/>
        </authorList>
    </citation>
    <scope>IDENTIFICATION</scope>
</reference>
<dbReference type="Gene3D" id="3.40.50.300">
    <property type="entry name" value="P-loop containing nucleotide triphosphate hydrolases"/>
    <property type="match status" value="1"/>
</dbReference>
<dbReference type="GO" id="GO:0046872">
    <property type="term" value="F:metal ion binding"/>
    <property type="evidence" value="ECO:0007669"/>
    <property type="project" value="UniProtKB-KW"/>
</dbReference>
<evidence type="ECO:0000256" key="2">
    <source>
        <dbReference type="ARBA" id="ARBA00023134"/>
    </source>
</evidence>
<dbReference type="AlphaFoldDB" id="R7VDI2"/>
<feature type="binding site" evidence="3">
    <location>
        <position position="116"/>
    </location>
    <ligand>
        <name>GTP</name>
        <dbReference type="ChEBI" id="CHEBI:37565"/>
    </ligand>
</feature>
<dbReference type="OMA" id="FYKRRVW"/>
<dbReference type="GO" id="GO:0003924">
    <property type="term" value="F:GTPase activity"/>
    <property type="evidence" value="ECO:0007669"/>
    <property type="project" value="InterPro"/>
</dbReference>
<evidence type="ECO:0000313" key="6">
    <source>
        <dbReference type="EMBL" id="ELU13725.1"/>
    </source>
</evidence>
<reference evidence="8" key="1">
    <citation type="submission" date="2012-12" db="EMBL/GenBank/DDBJ databases">
        <authorList>
            <person name="Hellsten U."/>
            <person name="Grimwood J."/>
            <person name="Chapman J.A."/>
            <person name="Shapiro H."/>
            <person name="Aerts A."/>
            <person name="Otillar R.P."/>
            <person name="Terry A.Y."/>
            <person name="Boore J.L."/>
            <person name="Simakov O."/>
            <person name="Marletaz F."/>
            <person name="Cho S.-J."/>
            <person name="Edsinger-Gonzales E."/>
            <person name="Havlak P."/>
            <person name="Kuo D.-H."/>
            <person name="Larsson T."/>
            <person name="Lv J."/>
            <person name="Arendt D."/>
            <person name="Savage R."/>
            <person name="Osoegawa K."/>
            <person name="de Jong P."/>
            <person name="Lindberg D.R."/>
            <person name="Seaver E.C."/>
            <person name="Weisblat D.A."/>
            <person name="Putnam N.H."/>
            <person name="Grigoriev I.V."/>
            <person name="Rokhsar D.S."/>
        </authorList>
    </citation>
    <scope>NUCLEOTIDE SEQUENCE</scope>
    <source>
        <strain evidence="8">I ESC-2004</strain>
    </source>
</reference>
<reference evidence="6 8" key="2">
    <citation type="journal article" date="2013" name="Nature">
        <title>Insights into bilaterian evolution from three spiralian genomes.</title>
        <authorList>
            <person name="Simakov O."/>
            <person name="Marletaz F."/>
            <person name="Cho S.J."/>
            <person name="Edsinger-Gonzales E."/>
            <person name="Havlak P."/>
            <person name="Hellsten U."/>
            <person name="Kuo D.H."/>
            <person name="Larsson T."/>
            <person name="Lv J."/>
            <person name="Arendt D."/>
            <person name="Savage R."/>
            <person name="Osoegawa K."/>
            <person name="de Jong P."/>
            <person name="Grimwood J."/>
            <person name="Chapman J.A."/>
            <person name="Shapiro H."/>
            <person name="Aerts A."/>
            <person name="Otillar R.P."/>
            <person name="Terry A.Y."/>
            <person name="Boore J.L."/>
            <person name="Grigoriev I.V."/>
            <person name="Lindberg D.R."/>
            <person name="Seaver E.C."/>
            <person name="Weisblat D.A."/>
            <person name="Putnam N.H."/>
            <person name="Rokhsar D.S."/>
        </authorList>
    </citation>
    <scope>NUCLEOTIDE SEQUENCE</scope>
    <source>
        <strain evidence="6 8">I ESC-2004</strain>
    </source>
</reference>
<dbReference type="EnsemblMetazoa" id="CapteT150697">
    <property type="protein sequence ID" value="CapteP150697"/>
    <property type="gene ID" value="CapteG150697"/>
</dbReference>
<dbReference type="Pfam" id="PF00025">
    <property type="entry name" value="Arf"/>
    <property type="match status" value="1"/>
</dbReference>
<feature type="binding site" evidence="3">
    <location>
        <begin position="67"/>
        <end position="74"/>
    </location>
    <ligand>
        <name>GTP</name>
        <dbReference type="ChEBI" id="CHEBI:37565"/>
    </ligand>
</feature>
<dbReference type="EMBL" id="KB295062">
    <property type="protein sequence ID" value="ELU13725.1"/>
    <property type="molecule type" value="Genomic_DNA"/>
</dbReference>
<evidence type="ECO:0000256" key="4">
    <source>
        <dbReference type="PIRSR" id="PIRSR606689-2"/>
    </source>
</evidence>
<feature type="binding site" evidence="4">
    <location>
        <position position="94"/>
    </location>
    <ligand>
        <name>Mg(2+)</name>
        <dbReference type="ChEBI" id="CHEBI:18420"/>
    </ligand>
</feature>
<keyword evidence="4" id="KW-0479">Metal-binding</keyword>
<keyword evidence="5" id="KW-1133">Transmembrane helix</keyword>
<dbReference type="STRING" id="283909.R7VDI2"/>
<evidence type="ECO:0000313" key="8">
    <source>
        <dbReference type="Proteomes" id="UP000014760"/>
    </source>
</evidence>
<keyword evidence="5" id="KW-0812">Transmembrane</keyword>
<gene>
    <name evidence="6" type="ORF">CAPTEDRAFT_150697</name>
</gene>
<feature type="transmembrane region" description="Helical" evidence="5">
    <location>
        <begin position="16"/>
        <end position="35"/>
    </location>
</feature>
<protein>
    <recommendedName>
        <fullName evidence="9">ADP-ribosylation factor-like protein 3</fullName>
    </recommendedName>
</protein>
<dbReference type="GO" id="GO:0005525">
    <property type="term" value="F:GTP binding"/>
    <property type="evidence" value="ECO:0007669"/>
    <property type="project" value="UniProtKB-KW"/>
</dbReference>
<keyword evidence="5" id="KW-0472">Membrane</keyword>
<dbReference type="PROSITE" id="PS51417">
    <property type="entry name" value="ARF"/>
    <property type="match status" value="1"/>
</dbReference>
<evidence type="ECO:0000256" key="5">
    <source>
        <dbReference type="SAM" id="Phobius"/>
    </source>
</evidence>
<dbReference type="HOGENOM" id="CLU_040729_11_2_1"/>
<dbReference type="SMART" id="SM00177">
    <property type="entry name" value="ARF"/>
    <property type="match status" value="1"/>
</dbReference>
<evidence type="ECO:0000256" key="3">
    <source>
        <dbReference type="PIRSR" id="PIRSR606689-1"/>
    </source>
</evidence>
<dbReference type="EMBL" id="AMQN01000748">
    <property type="status" value="NOT_ANNOTATED_CDS"/>
    <property type="molecule type" value="Genomic_DNA"/>
</dbReference>
<keyword evidence="8" id="KW-1185">Reference proteome</keyword>
<keyword evidence="4" id="KW-0460">Magnesium</keyword>
<dbReference type="InterPro" id="IPR053254">
    <property type="entry name" value="Arf-like_GTPase"/>
</dbReference>
<sequence>MASSHWWANFEIYQKYAIVVGVGAIASFTAYLAYLQKQKMDASNRDEGFVDLAKDEEPTERKVLMLGLDGAGKSSLLQGLSSERGDNRQAPQATHGSNVLCLDKENPPLTIWEIGGAESMRKYWNNFVQDTCILLYVVDACDELRLPESYLELHKLLGDDRLKGVPIIIIANKQDIEGALSPLQAVHSMGLDNTSPNERKVLSIGTSAPPDAPFGGINDLKQLLIKLAS</sequence>
<dbReference type="InterPro" id="IPR027417">
    <property type="entry name" value="P-loop_NTPase"/>
</dbReference>
<organism evidence="6">
    <name type="scientific">Capitella teleta</name>
    <name type="common">Polychaete worm</name>
    <dbReference type="NCBI Taxonomy" id="283909"/>
    <lineage>
        <taxon>Eukaryota</taxon>
        <taxon>Metazoa</taxon>
        <taxon>Spiralia</taxon>
        <taxon>Lophotrochozoa</taxon>
        <taxon>Annelida</taxon>
        <taxon>Polychaeta</taxon>
        <taxon>Sedentaria</taxon>
        <taxon>Scolecida</taxon>
        <taxon>Capitellidae</taxon>
        <taxon>Capitella</taxon>
    </lineage>
</organism>
<dbReference type="PANTHER" id="PTHR46724">
    <property type="entry name" value="ADP-RIBOSYLATION FACTOR-LIKE PROTEIN 9-RELATED"/>
    <property type="match status" value="1"/>
</dbReference>
<dbReference type="InterPro" id="IPR006689">
    <property type="entry name" value="Small_GTPase_ARF/SAR"/>
</dbReference>
<keyword evidence="1 3" id="KW-0547">Nucleotide-binding</keyword>
<dbReference type="Proteomes" id="UP000014760">
    <property type="component" value="Unassembled WGS sequence"/>
</dbReference>
<evidence type="ECO:0008006" key="9">
    <source>
        <dbReference type="Google" id="ProtNLM"/>
    </source>
</evidence>
<name>R7VDI2_CAPTE</name>
<evidence type="ECO:0000313" key="7">
    <source>
        <dbReference type="EnsemblMetazoa" id="CapteP150697"/>
    </source>
</evidence>
<feature type="binding site" evidence="3">
    <location>
        <begin position="172"/>
        <end position="175"/>
    </location>
    <ligand>
        <name>GTP</name>
        <dbReference type="ChEBI" id="CHEBI:37565"/>
    </ligand>
</feature>
<dbReference type="SUPFAM" id="SSF52540">
    <property type="entry name" value="P-loop containing nucleoside triphosphate hydrolases"/>
    <property type="match status" value="1"/>
</dbReference>
<dbReference type="OrthoDB" id="25466at2759"/>
<dbReference type="SMART" id="SM00178">
    <property type="entry name" value="SAR"/>
    <property type="match status" value="1"/>
</dbReference>
<proteinExistence type="predicted"/>
<accession>R7VDI2</accession>
<feature type="binding site" evidence="4">
    <location>
        <position position="74"/>
    </location>
    <ligand>
        <name>Mg(2+)</name>
        <dbReference type="ChEBI" id="CHEBI:18420"/>
    </ligand>
</feature>
<keyword evidence="2 3" id="KW-0342">GTP-binding</keyword>
<evidence type="ECO:0000256" key="1">
    <source>
        <dbReference type="ARBA" id="ARBA00022741"/>
    </source>
</evidence>